<reference evidence="8" key="1">
    <citation type="journal article" date="2020" name="Stud. Mycol.">
        <title>101 Dothideomycetes genomes: a test case for predicting lifestyles and emergence of pathogens.</title>
        <authorList>
            <person name="Haridas S."/>
            <person name="Albert R."/>
            <person name="Binder M."/>
            <person name="Bloem J."/>
            <person name="Labutti K."/>
            <person name="Salamov A."/>
            <person name="Andreopoulos B."/>
            <person name="Baker S."/>
            <person name="Barry K."/>
            <person name="Bills G."/>
            <person name="Bluhm B."/>
            <person name="Cannon C."/>
            <person name="Castanera R."/>
            <person name="Culley D."/>
            <person name="Daum C."/>
            <person name="Ezra D."/>
            <person name="Gonzalez J."/>
            <person name="Henrissat B."/>
            <person name="Kuo A."/>
            <person name="Liang C."/>
            <person name="Lipzen A."/>
            <person name="Lutzoni F."/>
            <person name="Magnuson J."/>
            <person name="Mondo S."/>
            <person name="Nolan M."/>
            <person name="Ohm R."/>
            <person name="Pangilinan J."/>
            <person name="Park H.-J."/>
            <person name="Ramirez L."/>
            <person name="Alfaro M."/>
            <person name="Sun H."/>
            <person name="Tritt A."/>
            <person name="Yoshinaga Y."/>
            <person name="Zwiers L.-H."/>
            <person name="Turgeon B."/>
            <person name="Goodwin S."/>
            <person name="Spatafora J."/>
            <person name="Crous P."/>
            <person name="Grigoriev I."/>
        </authorList>
    </citation>
    <scope>NUCLEOTIDE SEQUENCE</scope>
    <source>
        <strain evidence="8">HMLAC05119</strain>
    </source>
</reference>
<keyword evidence="5 6" id="KW-0472">Membrane</keyword>
<keyword evidence="9" id="KW-1185">Reference proteome</keyword>
<organism evidence="8 9">
    <name type="scientific">Ampelomyces quisqualis</name>
    <name type="common">Powdery mildew agent</name>
    <dbReference type="NCBI Taxonomy" id="50730"/>
    <lineage>
        <taxon>Eukaryota</taxon>
        <taxon>Fungi</taxon>
        <taxon>Dikarya</taxon>
        <taxon>Ascomycota</taxon>
        <taxon>Pezizomycotina</taxon>
        <taxon>Dothideomycetes</taxon>
        <taxon>Pleosporomycetidae</taxon>
        <taxon>Pleosporales</taxon>
        <taxon>Pleosporineae</taxon>
        <taxon>Phaeosphaeriaceae</taxon>
        <taxon>Ampelomyces</taxon>
    </lineage>
</organism>
<keyword evidence="3 6" id="KW-0812">Transmembrane</keyword>
<sequence length="416" mass="44273">MTSVYALGLAVLTGTAFSQQIHGTGGLPGFIIGALLIGAGVGAVRPNMTVFIIDQCPEEEPQILKLKNGSSVVTSRELTIQYIYNVNYWVINVGGLAGIVTTLTEKHAGFGYAFLISLCLMLVAAALFQAGYFHFNTGFDEFLVTAPPAGNVLTSVLRALRRRRDPNYQKSIQSGLEAQPAAQQDGAATASEDDILLSETKAALKACLLFLPFPALMLCIDIMDSGLVAEAGSMQTHGLPNDIMYNLNPIAVMILMPLFQGWLYPFLAKRKINFTPQHRIGVGLACAALAIGYTAGIQKLIYISGPCFARPLKCLSGDIPNDVSVGIQTPTYVFLALGKILAIVAGTELAYTRAPANMKSIVQAVFLLFSALGAVIGVGASFAAEDPNMVIVYGSIAGFLALVTVAFEFAVMRKTF</sequence>
<keyword evidence="4 6" id="KW-1133">Transmembrane helix</keyword>
<gene>
    <name evidence="8" type="ORF">BDU57DRAFT_596488</name>
</gene>
<evidence type="ECO:0000256" key="4">
    <source>
        <dbReference type="ARBA" id="ARBA00022989"/>
    </source>
</evidence>
<feature type="transmembrane region" description="Helical" evidence="6">
    <location>
        <begin position="332"/>
        <end position="352"/>
    </location>
</feature>
<proteinExistence type="inferred from homology"/>
<evidence type="ECO:0000256" key="3">
    <source>
        <dbReference type="ARBA" id="ARBA00022692"/>
    </source>
</evidence>
<comment type="similarity">
    <text evidence="2">Belongs to the major facilitator superfamily. Proton-dependent oligopeptide transporter (POT/PTR) (TC 2.A.17) family.</text>
</comment>
<feature type="transmembrane region" description="Helical" evidence="6">
    <location>
        <begin position="364"/>
        <end position="384"/>
    </location>
</feature>
<feature type="transmembrane region" description="Helical" evidence="6">
    <location>
        <begin position="280"/>
        <end position="303"/>
    </location>
</feature>
<feature type="transmembrane region" description="Helical" evidence="6">
    <location>
        <begin position="110"/>
        <end position="130"/>
    </location>
</feature>
<dbReference type="Pfam" id="PF00854">
    <property type="entry name" value="PTR2"/>
    <property type="match status" value="1"/>
</dbReference>
<feature type="signal peptide" evidence="7">
    <location>
        <begin position="1"/>
        <end position="18"/>
    </location>
</feature>
<dbReference type="GO" id="GO:0022857">
    <property type="term" value="F:transmembrane transporter activity"/>
    <property type="evidence" value="ECO:0007669"/>
    <property type="project" value="InterPro"/>
</dbReference>
<evidence type="ECO:0000313" key="9">
    <source>
        <dbReference type="Proteomes" id="UP000800096"/>
    </source>
</evidence>
<evidence type="ECO:0000256" key="7">
    <source>
        <dbReference type="SAM" id="SignalP"/>
    </source>
</evidence>
<comment type="subcellular location">
    <subcellularLocation>
        <location evidence="1">Membrane</location>
        <topology evidence="1">Multi-pass membrane protein</topology>
    </subcellularLocation>
</comment>
<feature type="transmembrane region" description="Helical" evidence="6">
    <location>
        <begin position="243"/>
        <end position="268"/>
    </location>
</feature>
<dbReference type="OrthoDB" id="8904098at2759"/>
<feature type="chain" id="PRO_5025397261" evidence="7">
    <location>
        <begin position="19"/>
        <end position="416"/>
    </location>
</feature>
<dbReference type="InterPro" id="IPR000109">
    <property type="entry name" value="POT_fam"/>
</dbReference>
<protein>
    <submittedName>
        <fullName evidence="8">Proton-dependent oligopeptide transporter family</fullName>
    </submittedName>
</protein>
<name>A0A6A5QG63_AMPQU</name>
<evidence type="ECO:0000256" key="5">
    <source>
        <dbReference type="ARBA" id="ARBA00023136"/>
    </source>
</evidence>
<feature type="transmembrane region" description="Helical" evidence="6">
    <location>
        <begin position="390"/>
        <end position="411"/>
    </location>
</feature>
<feature type="transmembrane region" description="Helical" evidence="6">
    <location>
        <begin position="202"/>
        <end position="223"/>
    </location>
</feature>
<dbReference type="Proteomes" id="UP000800096">
    <property type="component" value="Unassembled WGS sequence"/>
</dbReference>
<feature type="transmembrane region" description="Helical" evidence="6">
    <location>
        <begin position="142"/>
        <end position="160"/>
    </location>
</feature>
<evidence type="ECO:0000313" key="8">
    <source>
        <dbReference type="EMBL" id="KAF1914535.1"/>
    </source>
</evidence>
<dbReference type="EMBL" id="ML979137">
    <property type="protein sequence ID" value="KAF1914535.1"/>
    <property type="molecule type" value="Genomic_DNA"/>
</dbReference>
<evidence type="ECO:0000256" key="2">
    <source>
        <dbReference type="ARBA" id="ARBA00005982"/>
    </source>
</evidence>
<dbReference type="Gene3D" id="1.20.1250.20">
    <property type="entry name" value="MFS general substrate transporter like domains"/>
    <property type="match status" value="1"/>
</dbReference>
<dbReference type="AlphaFoldDB" id="A0A6A5QG63"/>
<dbReference type="PANTHER" id="PTHR11654">
    <property type="entry name" value="OLIGOPEPTIDE TRANSPORTER-RELATED"/>
    <property type="match status" value="1"/>
</dbReference>
<evidence type="ECO:0000256" key="6">
    <source>
        <dbReference type="SAM" id="Phobius"/>
    </source>
</evidence>
<evidence type="ECO:0000256" key="1">
    <source>
        <dbReference type="ARBA" id="ARBA00004141"/>
    </source>
</evidence>
<feature type="transmembrane region" description="Helical" evidence="6">
    <location>
        <begin position="28"/>
        <end position="44"/>
    </location>
</feature>
<dbReference type="GO" id="GO:0016020">
    <property type="term" value="C:membrane"/>
    <property type="evidence" value="ECO:0007669"/>
    <property type="project" value="UniProtKB-SubCell"/>
</dbReference>
<dbReference type="InterPro" id="IPR036259">
    <property type="entry name" value="MFS_trans_sf"/>
</dbReference>
<keyword evidence="7" id="KW-0732">Signal</keyword>
<accession>A0A6A5QG63</accession>